<gene>
    <name evidence="1" type="ORF">Zmor_008801</name>
</gene>
<accession>A0AA38M0N8</accession>
<evidence type="ECO:0000313" key="1">
    <source>
        <dbReference type="EMBL" id="KAJ3617621.1"/>
    </source>
</evidence>
<name>A0AA38M0N8_9CUCU</name>
<sequence length="153" mass="17705">MQHLADLGRPFALFMPLAQMLETKERQTIYKRLGLQILHPNKRTAFYSAISKRIEGTPTFVTAYLCYGILQDHDIEFADFNQQLIEYAKVEPFPDIDFECAIEGCTQIGKFVRLERKDQKGKDIKIQTFRCPEHLKLETETPPPQITSGKELN</sequence>
<keyword evidence="2" id="KW-1185">Reference proteome</keyword>
<dbReference type="EMBL" id="JALNTZ010002432">
    <property type="protein sequence ID" value="KAJ3617621.1"/>
    <property type="molecule type" value="Genomic_DNA"/>
</dbReference>
<comment type="caution">
    <text evidence="1">The sequence shown here is derived from an EMBL/GenBank/DDBJ whole genome shotgun (WGS) entry which is preliminary data.</text>
</comment>
<protein>
    <submittedName>
        <fullName evidence="1">Uncharacterized protein</fullName>
    </submittedName>
</protein>
<dbReference type="Proteomes" id="UP001168821">
    <property type="component" value="Unassembled WGS sequence"/>
</dbReference>
<reference evidence="1" key="1">
    <citation type="journal article" date="2023" name="G3 (Bethesda)">
        <title>Whole genome assemblies of Zophobas morio and Tenebrio molitor.</title>
        <authorList>
            <person name="Kaur S."/>
            <person name="Stinson S.A."/>
            <person name="diCenzo G.C."/>
        </authorList>
    </citation>
    <scope>NUCLEOTIDE SEQUENCE</scope>
    <source>
        <strain evidence="1">QUZm001</strain>
    </source>
</reference>
<proteinExistence type="predicted"/>
<evidence type="ECO:0000313" key="2">
    <source>
        <dbReference type="Proteomes" id="UP001168821"/>
    </source>
</evidence>
<organism evidence="1 2">
    <name type="scientific">Zophobas morio</name>
    <dbReference type="NCBI Taxonomy" id="2755281"/>
    <lineage>
        <taxon>Eukaryota</taxon>
        <taxon>Metazoa</taxon>
        <taxon>Ecdysozoa</taxon>
        <taxon>Arthropoda</taxon>
        <taxon>Hexapoda</taxon>
        <taxon>Insecta</taxon>
        <taxon>Pterygota</taxon>
        <taxon>Neoptera</taxon>
        <taxon>Endopterygota</taxon>
        <taxon>Coleoptera</taxon>
        <taxon>Polyphaga</taxon>
        <taxon>Cucujiformia</taxon>
        <taxon>Tenebrionidae</taxon>
        <taxon>Zophobas</taxon>
    </lineage>
</organism>
<dbReference type="AlphaFoldDB" id="A0AA38M0N8"/>